<protein>
    <submittedName>
        <fullName evidence="3">Uncharacterized protein</fullName>
    </submittedName>
</protein>
<reference evidence="3 4" key="1">
    <citation type="submission" date="2018-11" db="EMBL/GenBank/DDBJ databases">
        <title>Genome sequence of Apiotrichum porosum DSM 27194.</title>
        <authorList>
            <person name="Aliyu H."/>
            <person name="Gorte O."/>
            <person name="Ochsenreither K."/>
        </authorList>
    </citation>
    <scope>NUCLEOTIDE SEQUENCE [LARGE SCALE GENOMIC DNA]</scope>
    <source>
        <strain evidence="3 4">DSM 27194</strain>
    </source>
</reference>
<name>A0A427XFT2_9TREE</name>
<evidence type="ECO:0000256" key="2">
    <source>
        <dbReference type="SAM" id="MobiDB-lite"/>
    </source>
</evidence>
<feature type="compositionally biased region" description="Basic and acidic residues" evidence="2">
    <location>
        <begin position="138"/>
        <end position="164"/>
    </location>
</feature>
<feature type="region of interest" description="Disordered" evidence="2">
    <location>
        <begin position="180"/>
        <end position="214"/>
    </location>
</feature>
<feature type="region of interest" description="Disordered" evidence="2">
    <location>
        <begin position="134"/>
        <end position="164"/>
    </location>
</feature>
<organism evidence="3 4">
    <name type="scientific">Apiotrichum porosum</name>
    <dbReference type="NCBI Taxonomy" id="105984"/>
    <lineage>
        <taxon>Eukaryota</taxon>
        <taxon>Fungi</taxon>
        <taxon>Dikarya</taxon>
        <taxon>Basidiomycota</taxon>
        <taxon>Agaricomycotina</taxon>
        <taxon>Tremellomycetes</taxon>
        <taxon>Trichosporonales</taxon>
        <taxon>Trichosporonaceae</taxon>
        <taxon>Apiotrichum</taxon>
    </lineage>
</organism>
<feature type="region of interest" description="Disordered" evidence="2">
    <location>
        <begin position="262"/>
        <end position="307"/>
    </location>
</feature>
<accession>A0A427XFT2</accession>
<keyword evidence="1" id="KW-0175">Coiled coil</keyword>
<feature type="compositionally biased region" description="Basic and acidic residues" evidence="2">
    <location>
        <begin position="273"/>
        <end position="282"/>
    </location>
</feature>
<gene>
    <name evidence="3" type="ORF">EHS24_003187</name>
</gene>
<evidence type="ECO:0000313" key="3">
    <source>
        <dbReference type="EMBL" id="RSH77627.1"/>
    </source>
</evidence>
<evidence type="ECO:0000256" key="1">
    <source>
        <dbReference type="SAM" id="Coils"/>
    </source>
</evidence>
<evidence type="ECO:0000313" key="4">
    <source>
        <dbReference type="Proteomes" id="UP000279236"/>
    </source>
</evidence>
<dbReference type="AlphaFoldDB" id="A0A427XFT2"/>
<dbReference type="GeneID" id="39587730"/>
<dbReference type="Proteomes" id="UP000279236">
    <property type="component" value="Unassembled WGS sequence"/>
</dbReference>
<dbReference type="RefSeq" id="XP_028472774.1">
    <property type="nucleotide sequence ID" value="XM_028618886.1"/>
</dbReference>
<feature type="coiled-coil region" evidence="1">
    <location>
        <begin position="86"/>
        <end position="120"/>
    </location>
</feature>
<sequence length="307" mass="36324">MESQDVIQYLRDHPEIEDDPWFWAGFNGLDPADLGVSDISSWSAASSLRWINEGKPLESAKVANTEKENMESAVLQEKLKESRRVEMVALEQLRKVKEQLHETEKQLHATKGQLRETKARLKYYTDLRTRQPGFAYERAYEQRDRRGRRSEDRGDSHDRLDYSADHSRSAYNFRECSSGRHTYRERSTSPRNYRRNCSERSPSPRNYYRSYREDSRERLDDRADHCRSDCDCRECSLDHRDDRERSPSPWDYRRHHREISRNSLGYRNGTDQRYVDLPEGRRAPRPRTPSPRSPALSATTIGDDPHR</sequence>
<keyword evidence="4" id="KW-1185">Reference proteome</keyword>
<dbReference type="EMBL" id="RSCE01000015">
    <property type="protein sequence ID" value="RSH77627.1"/>
    <property type="molecule type" value="Genomic_DNA"/>
</dbReference>
<proteinExistence type="predicted"/>
<feature type="compositionally biased region" description="Polar residues" evidence="2">
    <location>
        <begin position="262"/>
        <end position="271"/>
    </location>
</feature>
<comment type="caution">
    <text evidence="3">The sequence shown here is derived from an EMBL/GenBank/DDBJ whole genome shotgun (WGS) entry which is preliminary data.</text>
</comment>